<dbReference type="EMBL" id="MBFS01000876">
    <property type="protein sequence ID" value="PVV01704.1"/>
    <property type="molecule type" value="Genomic_DNA"/>
</dbReference>
<accession>A0A2T9ZAV3</accession>
<feature type="non-terminal residue" evidence="1">
    <location>
        <position position="1"/>
    </location>
</feature>
<comment type="caution">
    <text evidence="1">The sequence shown here is derived from an EMBL/GenBank/DDBJ whole genome shotgun (WGS) entry which is preliminary data.</text>
</comment>
<protein>
    <submittedName>
        <fullName evidence="1">Uncharacterized protein</fullName>
    </submittedName>
</protein>
<gene>
    <name evidence="1" type="ORF">BB560_003866</name>
</gene>
<dbReference type="Proteomes" id="UP000245609">
    <property type="component" value="Unassembled WGS sequence"/>
</dbReference>
<reference evidence="1 2" key="1">
    <citation type="journal article" date="2018" name="MBio">
        <title>Comparative Genomics Reveals the Core Gene Toolbox for the Fungus-Insect Symbiosis.</title>
        <authorList>
            <person name="Wang Y."/>
            <person name="Stata M."/>
            <person name="Wang W."/>
            <person name="Stajich J.E."/>
            <person name="White M.M."/>
            <person name="Moncalvo J.M."/>
        </authorList>
    </citation>
    <scope>NUCLEOTIDE SEQUENCE [LARGE SCALE GENOMIC DNA]</scope>
    <source>
        <strain evidence="1 2">SC-DP-2</strain>
    </source>
</reference>
<dbReference type="AlphaFoldDB" id="A0A2T9ZAV3"/>
<keyword evidence="2" id="KW-1185">Reference proteome</keyword>
<dbReference type="OrthoDB" id="10502831at2759"/>
<feature type="non-terminal residue" evidence="1">
    <location>
        <position position="253"/>
    </location>
</feature>
<sequence>SILMYDQKYSCRPPNEWDLKTTLRLGIDIQDVGFYDLFNMEEFELDINDIKHFDSTNNVASLQFNGKLMMMENFHKNLEELLNDVNKDDIDYKELALSTGNELNGIFYRALTRIANQYRITERTNRQVFDTLFHKFYLDRIKDYDIYMCQPAPFIAGGICAPDLVIADSKGNTRYILIEERVEDDFGQSLFKLIAYMISAAFMNYKHHNYAPVFGVLYSITEPTFFKLDVPQSMADQFTKNIFTRMQSRFSYT</sequence>
<proteinExistence type="predicted"/>
<evidence type="ECO:0000313" key="2">
    <source>
        <dbReference type="Proteomes" id="UP000245609"/>
    </source>
</evidence>
<organism evidence="1 2">
    <name type="scientific">Smittium megazygosporum</name>
    <dbReference type="NCBI Taxonomy" id="133381"/>
    <lineage>
        <taxon>Eukaryota</taxon>
        <taxon>Fungi</taxon>
        <taxon>Fungi incertae sedis</taxon>
        <taxon>Zoopagomycota</taxon>
        <taxon>Kickxellomycotina</taxon>
        <taxon>Harpellomycetes</taxon>
        <taxon>Harpellales</taxon>
        <taxon>Legeriomycetaceae</taxon>
        <taxon>Smittium</taxon>
    </lineage>
</organism>
<name>A0A2T9ZAV3_9FUNG</name>
<evidence type="ECO:0000313" key="1">
    <source>
        <dbReference type="EMBL" id="PVV01704.1"/>
    </source>
</evidence>